<feature type="transmembrane region" description="Helical" evidence="2">
    <location>
        <begin position="391"/>
        <end position="414"/>
    </location>
</feature>
<keyword evidence="2" id="KW-1133">Transmembrane helix</keyword>
<dbReference type="InterPro" id="IPR002110">
    <property type="entry name" value="Ankyrin_rpt"/>
</dbReference>
<sequence>MEQSISIVVGPTTMHESAREAARIGDIEAMYGLIREKPDVLTEMERMEFYDTPLHVAAAAGQTEFVMELMGLKPSLAKKLNQDGWSPLHLAFEYGKVETALSMFEFDKDLVRVKGKKGYTPFHLAVMMGNNAVLTKILDDCSECIHDVTNRKDTTLHLAARGKKLKTFKVLTLSLWSTESSTVQIKKLLNSKNRDGDTVLHIAASEKQPEILRLLTRWRIDLRARNLNNLTAMDIVSQAENRQESKECLRILRCAQSTSILFSIPWCIFDMVSHLAHEAKSMSGDKSNALLVVTVLILTATYEAALSPPGGVFQANSNDTDTSAAMAIHSGPKFSSTGPHHKFLRKGHSTSGSSVLSTTKFLWFFIPNIAAFCISFIITCFVLITSLTPFFWSALVVALSMLLFCLLVSAVMVISPNTESASIMYYYVYNLAYVLAGLMYIIILSYKLQVMSVLRSYRSMIGASDWSDGGLFSFHLAL</sequence>
<dbReference type="PANTHER" id="PTHR24128">
    <property type="entry name" value="HOMEOBOX PROTEIN WARIAI"/>
    <property type="match status" value="1"/>
</dbReference>
<keyword evidence="1" id="KW-0040">ANK repeat</keyword>
<dbReference type="Gene3D" id="1.25.40.20">
    <property type="entry name" value="Ankyrin repeat-containing domain"/>
    <property type="match status" value="1"/>
</dbReference>
<accession>A0ABR2BTF2</accession>
<keyword evidence="5" id="KW-1185">Reference proteome</keyword>
<dbReference type="SMART" id="SM00248">
    <property type="entry name" value="ANK"/>
    <property type="match status" value="6"/>
</dbReference>
<keyword evidence="2" id="KW-0812">Transmembrane</keyword>
<evidence type="ECO:0000259" key="3">
    <source>
        <dbReference type="Pfam" id="PF13962"/>
    </source>
</evidence>
<dbReference type="Pfam" id="PF00023">
    <property type="entry name" value="Ank"/>
    <property type="match status" value="1"/>
</dbReference>
<evidence type="ECO:0000256" key="1">
    <source>
        <dbReference type="PROSITE-ProRule" id="PRU00023"/>
    </source>
</evidence>
<dbReference type="Proteomes" id="UP001472677">
    <property type="component" value="Unassembled WGS sequence"/>
</dbReference>
<reference evidence="4 5" key="1">
    <citation type="journal article" date="2024" name="G3 (Bethesda)">
        <title>Genome assembly of Hibiscus sabdariffa L. provides insights into metabolisms of medicinal natural products.</title>
        <authorList>
            <person name="Kim T."/>
        </authorList>
    </citation>
    <scope>NUCLEOTIDE SEQUENCE [LARGE SCALE GENOMIC DNA]</scope>
    <source>
        <strain evidence="4">TK-2024</strain>
        <tissue evidence="4">Old leaves</tissue>
    </source>
</reference>
<dbReference type="PROSITE" id="PS50297">
    <property type="entry name" value="ANK_REP_REGION"/>
    <property type="match status" value="1"/>
</dbReference>
<dbReference type="Pfam" id="PF13962">
    <property type="entry name" value="PGG"/>
    <property type="match status" value="1"/>
</dbReference>
<dbReference type="PROSITE" id="PS50088">
    <property type="entry name" value="ANK_REPEAT"/>
    <property type="match status" value="1"/>
</dbReference>
<evidence type="ECO:0000313" key="5">
    <source>
        <dbReference type="Proteomes" id="UP001472677"/>
    </source>
</evidence>
<dbReference type="EMBL" id="JBBPBM010000088">
    <property type="protein sequence ID" value="KAK8510278.1"/>
    <property type="molecule type" value="Genomic_DNA"/>
</dbReference>
<feature type="transmembrane region" description="Helical" evidence="2">
    <location>
        <begin position="426"/>
        <end position="446"/>
    </location>
</feature>
<dbReference type="InterPro" id="IPR026961">
    <property type="entry name" value="PGG_dom"/>
</dbReference>
<dbReference type="Pfam" id="PF12796">
    <property type="entry name" value="Ank_2"/>
    <property type="match status" value="1"/>
</dbReference>
<evidence type="ECO:0000256" key="2">
    <source>
        <dbReference type="SAM" id="Phobius"/>
    </source>
</evidence>
<protein>
    <recommendedName>
        <fullName evidence="3">PGG domain-containing protein</fullName>
    </recommendedName>
</protein>
<keyword evidence="2" id="KW-0472">Membrane</keyword>
<dbReference type="InterPro" id="IPR036770">
    <property type="entry name" value="Ankyrin_rpt-contain_sf"/>
</dbReference>
<name>A0ABR2BTF2_9ROSI</name>
<comment type="caution">
    <text evidence="4">The sequence shown here is derived from an EMBL/GenBank/DDBJ whole genome shotgun (WGS) entry which is preliminary data.</text>
</comment>
<dbReference type="PANTHER" id="PTHR24128:SF46">
    <property type="entry name" value="ALPHA-LATROTOXIN-LHE1A-LIKE ISOFORM X1"/>
    <property type="match status" value="1"/>
</dbReference>
<feature type="transmembrane region" description="Helical" evidence="2">
    <location>
        <begin position="361"/>
        <end position="384"/>
    </location>
</feature>
<feature type="repeat" description="ANK" evidence="1">
    <location>
        <begin position="195"/>
        <end position="227"/>
    </location>
</feature>
<dbReference type="SUPFAM" id="SSF48403">
    <property type="entry name" value="Ankyrin repeat"/>
    <property type="match status" value="1"/>
</dbReference>
<proteinExistence type="predicted"/>
<organism evidence="4 5">
    <name type="scientific">Hibiscus sabdariffa</name>
    <name type="common">roselle</name>
    <dbReference type="NCBI Taxonomy" id="183260"/>
    <lineage>
        <taxon>Eukaryota</taxon>
        <taxon>Viridiplantae</taxon>
        <taxon>Streptophyta</taxon>
        <taxon>Embryophyta</taxon>
        <taxon>Tracheophyta</taxon>
        <taxon>Spermatophyta</taxon>
        <taxon>Magnoliopsida</taxon>
        <taxon>eudicotyledons</taxon>
        <taxon>Gunneridae</taxon>
        <taxon>Pentapetalae</taxon>
        <taxon>rosids</taxon>
        <taxon>malvids</taxon>
        <taxon>Malvales</taxon>
        <taxon>Malvaceae</taxon>
        <taxon>Malvoideae</taxon>
        <taxon>Hibiscus</taxon>
    </lineage>
</organism>
<evidence type="ECO:0000313" key="4">
    <source>
        <dbReference type="EMBL" id="KAK8510278.1"/>
    </source>
</evidence>
<feature type="domain" description="PGG" evidence="3">
    <location>
        <begin position="285"/>
        <end position="329"/>
    </location>
</feature>
<gene>
    <name evidence="4" type="ORF">V6N12_008151</name>
</gene>